<evidence type="ECO:0000313" key="2">
    <source>
        <dbReference type="Proteomes" id="UP001497700"/>
    </source>
</evidence>
<accession>A0ACB9ZAR4</accession>
<name>A0ACB9ZAR4_9PEZI</name>
<protein>
    <submittedName>
        <fullName evidence="1">Aldo/keto reductase</fullName>
    </submittedName>
</protein>
<keyword evidence="2" id="KW-1185">Reference proteome</keyword>
<organism evidence="1 2">
    <name type="scientific">Hypoxylon rubiginosum</name>
    <dbReference type="NCBI Taxonomy" id="110542"/>
    <lineage>
        <taxon>Eukaryota</taxon>
        <taxon>Fungi</taxon>
        <taxon>Dikarya</taxon>
        <taxon>Ascomycota</taxon>
        <taxon>Pezizomycotina</taxon>
        <taxon>Sordariomycetes</taxon>
        <taxon>Xylariomycetidae</taxon>
        <taxon>Xylariales</taxon>
        <taxon>Hypoxylaceae</taxon>
        <taxon>Hypoxylon</taxon>
    </lineage>
</organism>
<gene>
    <name evidence="1" type="ORF">F4820DRAFT_408843</name>
</gene>
<evidence type="ECO:0000313" key="1">
    <source>
        <dbReference type="EMBL" id="KAI4868824.1"/>
    </source>
</evidence>
<dbReference type="EMBL" id="MU393435">
    <property type="protein sequence ID" value="KAI4868824.1"/>
    <property type="molecule type" value="Genomic_DNA"/>
</dbReference>
<sequence>MSQKHPIIFFGTSTFGSSHVPALQDKTIVSQFLDVLHDGGITQIDTAARYPPDNHGASERMLGRVKAHARGFTINTKVLFAGNNSAGTLSREAVRKSAANSLETLGADKLGILYAHTSDNATPLEEQAEALNEQYQKGLCEKIGISNFPLDMLKSFIDICEEKGYVKPTVYQGQYNLVCRGPEKKLLPFLRAHGMAFNAYSPLGGGFLTGNLTKGTAEGTRLTSAYGAHFARWYDRPEFHDAVRALLRAIEPLGIRPSEAALRWVAYHSALREADGIILGATKAEHLRQNLADIEKGPLPQEVVDVVADIGRTIDALGGGDFEVVPANLPPR</sequence>
<reference evidence="1 2" key="1">
    <citation type="journal article" date="2022" name="New Phytol.">
        <title>Ecological generalism drives hyperdiversity of secondary metabolite gene clusters in xylarialean endophytes.</title>
        <authorList>
            <person name="Franco M.E.E."/>
            <person name="Wisecaver J.H."/>
            <person name="Arnold A.E."/>
            <person name="Ju Y.M."/>
            <person name="Slot J.C."/>
            <person name="Ahrendt S."/>
            <person name="Moore L.P."/>
            <person name="Eastman K.E."/>
            <person name="Scott K."/>
            <person name="Konkel Z."/>
            <person name="Mondo S.J."/>
            <person name="Kuo A."/>
            <person name="Hayes R.D."/>
            <person name="Haridas S."/>
            <person name="Andreopoulos B."/>
            <person name="Riley R."/>
            <person name="LaButti K."/>
            <person name="Pangilinan J."/>
            <person name="Lipzen A."/>
            <person name="Amirebrahimi M."/>
            <person name="Yan J."/>
            <person name="Adam C."/>
            <person name="Keymanesh K."/>
            <person name="Ng V."/>
            <person name="Louie K."/>
            <person name="Northen T."/>
            <person name="Drula E."/>
            <person name="Henrissat B."/>
            <person name="Hsieh H.M."/>
            <person name="Youens-Clark K."/>
            <person name="Lutzoni F."/>
            <person name="Miadlikowska J."/>
            <person name="Eastwood D.C."/>
            <person name="Hamelin R.C."/>
            <person name="Grigoriev I.V."/>
            <person name="U'Ren J.M."/>
        </authorList>
    </citation>
    <scope>NUCLEOTIDE SEQUENCE [LARGE SCALE GENOMIC DNA]</scope>
    <source>
        <strain evidence="1 2">CBS 119005</strain>
    </source>
</reference>
<comment type="caution">
    <text evidence="1">The sequence shown here is derived from an EMBL/GenBank/DDBJ whole genome shotgun (WGS) entry which is preliminary data.</text>
</comment>
<proteinExistence type="predicted"/>
<dbReference type="Proteomes" id="UP001497700">
    <property type="component" value="Unassembled WGS sequence"/>
</dbReference>